<dbReference type="Proteomes" id="UP001157006">
    <property type="component" value="Chromosome 1S"/>
</dbReference>
<reference evidence="1 2" key="1">
    <citation type="submission" date="2023-01" db="EMBL/GenBank/DDBJ databases">
        <authorList>
            <person name="Kreplak J."/>
        </authorList>
    </citation>
    <scope>NUCLEOTIDE SEQUENCE [LARGE SCALE GENOMIC DNA]</scope>
</reference>
<protein>
    <submittedName>
        <fullName evidence="1">Uncharacterized protein</fullName>
    </submittedName>
</protein>
<gene>
    <name evidence="1" type="ORF">VFH_I099960</name>
</gene>
<proteinExistence type="predicted"/>
<organism evidence="1 2">
    <name type="scientific">Vicia faba</name>
    <name type="common">Broad bean</name>
    <name type="synonym">Faba vulgaris</name>
    <dbReference type="NCBI Taxonomy" id="3906"/>
    <lineage>
        <taxon>Eukaryota</taxon>
        <taxon>Viridiplantae</taxon>
        <taxon>Streptophyta</taxon>
        <taxon>Embryophyta</taxon>
        <taxon>Tracheophyta</taxon>
        <taxon>Spermatophyta</taxon>
        <taxon>Magnoliopsida</taxon>
        <taxon>eudicotyledons</taxon>
        <taxon>Gunneridae</taxon>
        <taxon>Pentapetalae</taxon>
        <taxon>rosids</taxon>
        <taxon>fabids</taxon>
        <taxon>Fabales</taxon>
        <taxon>Fabaceae</taxon>
        <taxon>Papilionoideae</taxon>
        <taxon>50 kb inversion clade</taxon>
        <taxon>NPAAA clade</taxon>
        <taxon>Hologalegina</taxon>
        <taxon>IRL clade</taxon>
        <taxon>Fabeae</taxon>
        <taxon>Vicia</taxon>
    </lineage>
</organism>
<dbReference type="AlphaFoldDB" id="A0AAV0Z5S6"/>
<evidence type="ECO:0000313" key="2">
    <source>
        <dbReference type="Proteomes" id="UP001157006"/>
    </source>
</evidence>
<accession>A0AAV0Z5S6</accession>
<sequence length="110" mass="12548">MNTEVQRFSSPSKLCKDTSLMVNDSVLIISNSFQIDSTLQSYSDSDQSSMDLIQRSSSMKFDRAIAPPSLLLSDESSVVHHFNHLQSGSKFHRDSAFFNTKWRDRNHLHP</sequence>
<keyword evidence="2" id="KW-1185">Reference proteome</keyword>
<name>A0AAV0Z5S6_VICFA</name>
<evidence type="ECO:0000313" key="1">
    <source>
        <dbReference type="EMBL" id="CAI8593609.1"/>
    </source>
</evidence>
<dbReference type="EMBL" id="OX451735">
    <property type="protein sequence ID" value="CAI8593609.1"/>
    <property type="molecule type" value="Genomic_DNA"/>
</dbReference>